<dbReference type="EMBL" id="CP108264">
    <property type="protein sequence ID" value="WTU75908.1"/>
    <property type="molecule type" value="Genomic_DNA"/>
</dbReference>
<evidence type="ECO:0000256" key="1">
    <source>
        <dbReference type="SAM" id="MobiDB-lite"/>
    </source>
</evidence>
<gene>
    <name evidence="2" type="ORF">OG327_22665</name>
</gene>
<dbReference type="AlphaFoldDB" id="A0AAU2JWN6"/>
<protein>
    <submittedName>
        <fullName evidence="2">Uncharacterized protein</fullName>
    </submittedName>
</protein>
<feature type="region of interest" description="Disordered" evidence="1">
    <location>
        <begin position="34"/>
        <end position="71"/>
    </location>
</feature>
<proteinExistence type="predicted"/>
<sequence length="71" mass="7797">MTVDPAEPDTFRKQFPQALDAEAPEADVVEQLAELQPDEDDPVDGLERGEAADADAAEQARVVPLDEDDYR</sequence>
<reference evidence="2" key="1">
    <citation type="submission" date="2022-10" db="EMBL/GenBank/DDBJ databases">
        <title>The complete genomes of actinobacterial strains from the NBC collection.</title>
        <authorList>
            <person name="Joergensen T.S."/>
            <person name="Alvarez Arevalo M."/>
            <person name="Sterndorff E.B."/>
            <person name="Faurdal D."/>
            <person name="Vuksanovic O."/>
            <person name="Mourched A.-S."/>
            <person name="Charusanti P."/>
            <person name="Shaw S."/>
            <person name="Blin K."/>
            <person name="Weber T."/>
        </authorList>
    </citation>
    <scope>NUCLEOTIDE SEQUENCE</scope>
    <source>
        <strain evidence="2">NBC_00049</strain>
    </source>
</reference>
<organism evidence="2">
    <name type="scientific">Streptomyces sp. NBC_00049</name>
    <dbReference type="NCBI Taxonomy" id="2903617"/>
    <lineage>
        <taxon>Bacteria</taxon>
        <taxon>Bacillati</taxon>
        <taxon>Actinomycetota</taxon>
        <taxon>Actinomycetes</taxon>
        <taxon>Kitasatosporales</taxon>
        <taxon>Streptomycetaceae</taxon>
        <taxon>Streptomyces</taxon>
    </lineage>
</organism>
<name>A0AAU2JWN6_9ACTN</name>
<accession>A0AAU2JWN6</accession>
<evidence type="ECO:0000313" key="2">
    <source>
        <dbReference type="EMBL" id="WTU75908.1"/>
    </source>
</evidence>